<dbReference type="STRING" id="1657.ACU20_04780"/>
<dbReference type="GO" id="GO:0016740">
    <property type="term" value="F:transferase activity"/>
    <property type="evidence" value="ECO:0007669"/>
    <property type="project" value="UniProtKB-KW"/>
</dbReference>
<gene>
    <name evidence="6" type="primary">pbpC</name>
    <name evidence="6" type="ORF">NCTC10327_00105</name>
    <name evidence="4" type="ORF">R6G71_01175</name>
    <name evidence="5" type="ORF">SAMN05421878_102100</name>
</gene>
<dbReference type="GO" id="GO:0008658">
    <property type="term" value="F:penicillin binding"/>
    <property type="evidence" value="ECO:0007669"/>
    <property type="project" value="InterPro"/>
</dbReference>
<dbReference type="GO" id="GO:0071555">
    <property type="term" value="P:cell wall organization"/>
    <property type="evidence" value="ECO:0007669"/>
    <property type="project" value="TreeGrafter"/>
</dbReference>
<reference evidence="7" key="1">
    <citation type="submission" date="2016-10" db="EMBL/GenBank/DDBJ databases">
        <authorList>
            <person name="Varghese N."/>
        </authorList>
    </citation>
    <scope>NUCLEOTIDE SEQUENCE [LARGE SCALE GENOMIC DNA]</scope>
    <source>
        <strain evidence="7">DSM 20639</strain>
    </source>
</reference>
<dbReference type="EMBL" id="UYIO01000001">
    <property type="protein sequence ID" value="VDG75378.1"/>
    <property type="molecule type" value="Genomic_DNA"/>
</dbReference>
<dbReference type="Pfam" id="PF21922">
    <property type="entry name" value="PBP_dimer_2"/>
    <property type="match status" value="1"/>
</dbReference>
<dbReference type="GO" id="GO:0071972">
    <property type="term" value="F:peptidoglycan L,D-transpeptidase activity"/>
    <property type="evidence" value="ECO:0007669"/>
    <property type="project" value="TreeGrafter"/>
</dbReference>
<evidence type="ECO:0000313" key="5">
    <source>
        <dbReference type="EMBL" id="SDE10449.1"/>
    </source>
</evidence>
<evidence type="ECO:0000259" key="3">
    <source>
        <dbReference type="Pfam" id="PF21922"/>
    </source>
</evidence>
<dbReference type="InterPro" id="IPR050515">
    <property type="entry name" value="Beta-lactam/transpept"/>
</dbReference>
<keyword evidence="7" id="KW-1185">Reference proteome</keyword>
<dbReference type="Proteomes" id="UP001273799">
    <property type="component" value="Unassembled WGS sequence"/>
</dbReference>
<dbReference type="Proteomes" id="UP000182744">
    <property type="component" value="Unassembled WGS sequence"/>
</dbReference>
<keyword evidence="5" id="KW-0808">Transferase</keyword>
<proteinExistence type="predicted"/>
<feature type="domain" description="Penicillin binding protein A dimerisation" evidence="3">
    <location>
        <begin position="52"/>
        <end position="135"/>
    </location>
</feature>
<accession>A0A0K9ESN4</accession>
<evidence type="ECO:0000256" key="1">
    <source>
        <dbReference type="SAM" id="SignalP"/>
    </source>
</evidence>
<dbReference type="EMBL" id="FNAU01000002">
    <property type="protein sequence ID" value="SDE10449.1"/>
    <property type="molecule type" value="Genomic_DNA"/>
</dbReference>
<dbReference type="SUPFAM" id="SSF56601">
    <property type="entry name" value="beta-lactamase/transpeptidase-like"/>
    <property type="match status" value="1"/>
</dbReference>
<dbReference type="Gene3D" id="3.40.710.10">
    <property type="entry name" value="DD-peptidase/beta-lactamase superfamily"/>
    <property type="match status" value="1"/>
</dbReference>
<dbReference type="EMBL" id="JAWNFU010000001">
    <property type="protein sequence ID" value="MDY5152669.1"/>
    <property type="molecule type" value="Genomic_DNA"/>
</dbReference>
<dbReference type="Gene3D" id="3.90.1310.10">
    <property type="entry name" value="Penicillin-binding protein 2a (Domain 2)"/>
    <property type="match status" value="1"/>
</dbReference>
<dbReference type="GO" id="GO:0005886">
    <property type="term" value="C:plasma membrane"/>
    <property type="evidence" value="ECO:0007669"/>
    <property type="project" value="TreeGrafter"/>
</dbReference>
<dbReference type="InterPro" id="IPR001460">
    <property type="entry name" value="PCN-bd_Tpept"/>
</dbReference>
<reference evidence="5" key="2">
    <citation type="submission" date="2016-10" db="EMBL/GenBank/DDBJ databases">
        <authorList>
            <person name="de Groot N.N."/>
        </authorList>
    </citation>
    <scope>NUCLEOTIDE SEQUENCE [LARGE SCALE GENOMIC DNA]</scope>
    <source>
        <strain evidence="5">DSM 20639</strain>
    </source>
</reference>
<protein>
    <submittedName>
        <fullName evidence="6">Penicillin-binding protein</fullName>
        <ecNumber evidence="6">3.4.-.-</ecNumber>
    </submittedName>
    <submittedName>
        <fullName evidence="4">Penicillin-binding transpeptidase domain-containing protein</fullName>
    </submittedName>
    <submittedName>
        <fullName evidence="5">Peptidoglycan glycosyltransferase</fullName>
    </submittedName>
</protein>
<feature type="chain" id="PRO_5042679417" evidence="1">
    <location>
        <begin position="21"/>
        <end position="485"/>
    </location>
</feature>
<reference evidence="6 8" key="3">
    <citation type="submission" date="2018-11" db="EMBL/GenBank/DDBJ databases">
        <authorList>
            <consortium name="Pathogen Informatics"/>
        </authorList>
    </citation>
    <scope>NUCLEOTIDE SEQUENCE [LARGE SCALE GENOMIC DNA]</scope>
    <source>
        <strain evidence="6 8">NCTC10327</strain>
    </source>
</reference>
<evidence type="ECO:0000259" key="2">
    <source>
        <dbReference type="Pfam" id="PF00905"/>
    </source>
</evidence>
<dbReference type="PANTHER" id="PTHR30627:SF24">
    <property type="entry name" value="PENICILLIN-BINDING PROTEIN 4B"/>
    <property type="match status" value="1"/>
</dbReference>
<feature type="signal peptide" evidence="1">
    <location>
        <begin position="1"/>
        <end position="20"/>
    </location>
</feature>
<dbReference type="Pfam" id="PF00905">
    <property type="entry name" value="Transpeptidase"/>
    <property type="match status" value="1"/>
</dbReference>
<name>A0A0K9ESN4_9ACTO</name>
<evidence type="ECO:0000313" key="6">
    <source>
        <dbReference type="EMBL" id="VDG75378.1"/>
    </source>
</evidence>
<dbReference type="InterPro" id="IPR012338">
    <property type="entry name" value="Beta-lactam/transpept-like"/>
</dbReference>
<evidence type="ECO:0000313" key="4">
    <source>
        <dbReference type="EMBL" id="MDY5152669.1"/>
    </source>
</evidence>
<evidence type="ECO:0000313" key="8">
    <source>
        <dbReference type="Proteomes" id="UP000269974"/>
    </source>
</evidence>
<feature type="domain" description="Penicillin-binding protein transpeptidase" evidence="2">
    <location>
        <begin position="156"/>
        <end position="481"/>
    </location>
</feature>
<sequence>MNRPIRQLVAVICVMFLALAASTTYIQFFQAKSLNANPWNVRALYNQYGTKRGPIIVGGEAIASSEPVNDTYSFQRVYHQGPLYSNLTGYFSTAFNSMTGTEAAMDGVLAGSDDSLAIQRLQELFTGAEPQGGGVELTIDPQLQEAAEKAMDGQRGAVVIADAHTGEILTQYSSPGYDPNVMADHSRSNAEKAFDQLSKDPEKPLVDRATGGDQYAPGSSFKLLTAVAMIENLGLTPDSLVEAPREYSPPGTSHVIYNPGQLACGDGSGQVTLNQAFAQSCNTPFAIGGVQVGADAMIKQAEKFGFNAPLTTPLPVSASRFPQPEDAAALAMDSFGQRDIRVTPMQMTMIAMAIANDGELMRPHLVKRTLTADLEPISETKPESMGRAMSKDTAHYMQVMMSDEVKNGTGHRAAIEGVDVQGKTGTAEIDANTPPHTWFVANASINGRTYSITVLVENSGHAGWYGDGGSVSAPIAKKILETKLS</sequence>
<dbReference type="EC" id="3.4.-.-" evidence="6"/>
<keyword evidence="6" id="KW-0378">Hydrolase</keyword>
<dbReference type="RefSeq" id="WP_049619698.1">
    <property type="nucleotide sequence ID" value="NZ_FNAU01000002.1"/>
</dbReference>
<dbReference type="Proteomes" id="UP000269974">
    <property type="component" value="Unassembled WGS sequence"/>
</dbReference>
<keyword evidence="1" id="KW-0732">Signal</keyword>
<organism evidence="6 8">
    <name type="scientific">Actinobaculum suis</name>
    <dbReference type="NCBI Taxonomy" id="1657"/>
    <lineage>
        <taxon>Bacteria</taxon>
        <taxon>Bacillati</taxon>
        <taxon>Actinomycetota</taxon>
        <taxon>Actinomycetes</taxon>
        <taxon>Actinomycetales</taxon>
        <taxon>Actinomycetaceae</taxon>
        <taxon>Actinobaculum</taxon>
    </lineage>
</organism>
<dbReference type="PANTHER" id="PTHR30627">
    <property type="entry name" value="PEPTIDOGLYCAN D,D-TRANSPEPTIDASE"/>
    <property type="match status" value="1"/>
</dbReference>
<dbReference type="AlphaFoldDB" id="A0A0K9ESN4"/>
<dbReference type="PATRIC" id="fig|1657.3.peg.1134"/>
<reference evidence="4" key="4">
    <citation type="submission" date="2023-10" db="EMBL/GenBank/DDBJ databases">
        <title>Whole Genome based description of the genera Actinobaculum and Actinotignum reveals a complex phylogenetic relationship within the species included in the genus Actinotignum.</title>
        <authorList>
            <person name="Jensen C.S."/>
            <person name="Dargis R."/>
            <person name="Kemp M."/>
            <person name="Christensen J.J."/>
        </authorList>
    </citation>
    <scope>NUCLEOTIDE SEQUENCE</scope>
    <source>
        <strain evidence="4">Actinobaculum_suis_CCUG19206T</strain>
    </source>
</reference>
<evidence type="ECO:0000313" key="7">
    <source>
        <dbReference type="Proteomes" id="UP000182744"/>
    </source>
</evidence>
<dbReference type="InterPro" id="IPR054120">
    <property type="entry name" value="PBPA_dimer"/>
</dbReference>